<feature type="compositionally biased region" description="Low complexity" evidence="1">
    <location>
        <begin position="57"/>
        <end position="66"/>
    </location>
</feature>
<evidence type="ECO:0000259" key="2">
    <source>
        <dbReference type="PROSITE" id="PS51154"/>
    </source>
</evidence>
<name>A0A4W4FUE4_ELEEL</name>
<dbReference type="PANTHER" id="PTHR11106:SF93">
    <property type="entry name" value="ADP-RIBOSE GLYCOHYDROLASE MACROD1"/>
    <property type="match status" value="1"/>
</dbReference>
<dbReference type="GO" id="GO:0140291">
    <property type="term" value="P:peptidyl-glutamate ADP-deribosylation"/>
    <property type="evidence" value="ECO:0007669"/>
    <property type="project" value="TreeGrafter"/>
</dbReference>
<dbReference type="STRING" id="8005.ENSEEEP00000027895"/>
<feature type="domain" description="Macro" evidence="2">
    <location>
        <begin position="195"/>
        <end position="363"/>
    </location>
</feature>
<reference evidence="3" key="4">
    <citation type="submission" date="2025-08" db="UniProtKB">
        <authorList>
            <consortium name="Ensembl"/>
        </authorList>
    </citation>
    <scope>IDENTIFICATION</scope>
</reference>
<reference evidence="4" key="1">
    <citation type="journal article" date="2014" name="Science">
        <title>Nonhuman genetics. Genomic basis for the convergent evolution of electric organs.</title>
        <authorList>
            <person name="Gallant J.R."/>
            <person name="Traeger L.L."/>
            <person name="Volkening J.D."/>
            <person name="Moffett H."/>
            <person name="Chen P.H."/>
            <person name="Novina C.D."/>
            <person name="Phillips G.N.Jr."/>
            <person name="Anand R."/>
            <person name="Wells G.B."/>
            <person name="Pinch M."/>
            <person name="Guth R."/>
            <person name="Unguez G.A."/>
            <person name="Albert J.S."/>
            <person name="Zakon H.H."/>
            <person name="Samanta M.P."/>
            <person name="Sussman M.R."/>
        </authorList>
    </citation>
    <scope>NUCLEOTIDE SEQUENCE [LARGE SCALE GENOMIC DNA]</scope>
</reference>
<dbReference type="Ensembl" id="ENSEEET00000028214.2">
    <property type="protein sequence ID" value="ENSEEEP00000027895.2"/>
    <property type="gene ID" value="ENSEEEG00000013428.2"/>
</dbReference>
<dbReference type="Pfam" id="PF01661">
    <property type="entry name" value="Macro"/>
    <property type="match status" value="1"/>
</dbReference>
<dbReference type="PANTHER" id="PTHR11106">
    <property type="entry name" value="GANGLIOSIDE INDUCED DIFFERENTIATION ASSOCIATED PROTEIN 2-RELATED"/>
    <property type="match status" value="1"/>
</dbReference>
<evidence type="ECO:0000313" key="4">
    <source>
        <dbReference type="Proteomes" id="UP000314983"/>
    </source>
</evidence>
<feature type="region of interest" description="Disordered" evidence="1">
    <location>
        <begin position="49"/>
        <end position="68"/>
    </location>
</feature>
<keyword evidence="4" id="KW-1185">Reference proteome</keyword>
<dbReference type="SMART" id="SM00506">
    <property type="entry name" value="A1pp"/>
    <property type="match status" value="1"/>
</dbReference>
<dbReference type="GO" id="GO:0005654">
    <property type="term" value="C:nucleoplasm"/>
    <property type="evidence" value="ECO:0007669"/>
    <property type="project" value="TreeGrafter"/>
</dbReference>
<dbReference type="SUPFAM" id="SSF52949">
    <property type="entry name" value="Macro domain-like"/>
    <property type="match status" value="1"/>
</dbReference>
<gene>
    <name evidence="3" type="primary">MACROD1</name>
</gene>
<reference evidence="4" key="2">
    <citation type="journal article" date="2017" name="Sci. Adv.">
        <title>A tail of two voltages: Proteomic comparison of the three electric organs of the electric eel.</title>
        <authorList>
            <person name="Traeger L.L."/>
            <person name="Sabat G."/>
            <person name="Barrett-Wilt G.A."/>
            <person name="Wells G.B."/>
            <person name="Sussman M.R."/>
        </authorList>
    </citation>
    <scope>NUCLEOTIDE SEQUENCE [LARGE SCALE GENOMIC DNA]</scope>
</reference>
<dbReference type="Gene3D" id="3.40.220.10">
    <property type="entry name" value="Leucine Aminopeptidase, subunit E, domain 1"/>
    <property type="match status" value="1"/>
</dbReference>
<dbReference type="AlphaFoldDB" id="A0A4W4FUE4"/>
<dbReference type="InterPro" id="IPR002589">
    <property type="entry name" value="Macro_dom"/>
</dbReference>
<dbReference type="PROSITE" id="PS51154">
    <property type="entry name" value="MACRO"/>
    <property type="match status" value="1"/>
</dbReference>
<reference evidence="3" key="5">
    <citation type="submission" date="2025-09" db="UniProtKB">
        <authorList>
            <consortium name="Ensembl"/>
        </authorList>
    </citation>
    <scope>IDENTIFICATION</scope>
</reference>
<protein>
    <recommendedName>
        <fullName evidence="2">Macro domain-containing protein</fullName>
    </recommendedName>
</protein>
<evidence type="ECO:0000313" key="3">
    <source>
        <dbReference type="Ensembl" id="ENSEEEP00000027895.2"/>
    </source>
</evidence>
<dbReference type="GeneTree" id="ENSGT00940000161450"/>
<reference evidence="3" key="3">
    <citation type="submission" date="2020-05" db="EMBL/GenBank/DDBJ databases">
        <title>Electrophorus electricus (electric eel) genome, fEleEle1, primary haplotype.</title>
        <authorList>
            <person name="Myers G."/>
            <person name="Meyer A."/>
            <person name="Fedrigo O."/>
            <person name="Formenti G."/>
            <person name="Rhie A."/>
            <person name="Tracey A."/>
            <person name="Sims Y."/>
            <person name="Jarvis E.D."/>
        </authorList>
    </citation>
    <scope>NUCLEOTIDE SEQUENCE [LARGE SCALE GENOMIC DNA]</scope>
</reference>
<dbReference type="GO" id="GO:0042278">
    <property type="term" value="P:purine nucleoside metabolic process"/>
    <property type="evidence" value="ECO:0007669"/>
    <property type="project" value="TreeGrafter"/>
</dbReference>
<evidence type="ECO:0000256" key="1">
    <source>
        <dbReference type="SAM" id="MobiDB-lite"/>
    </source>
</evidence>
<dbReference type="GO" id="GO:0006974">
    <property type="term" value="P:DNA damage response"/>
    <property type="evidence" value="ECO:0007669"/>
    <property type="project" value="TreeGrafter"/>
</dbReference>
<dbReference type="CDD" id="cd02908">
    <property type="entry name" value="Macro_OAADPr_deacetylase"/>
    <property type="match status" value="1"/>
</dbReference>
<dbReference type="GO" id="GO:0140293">
    <property type="term" value="F:ADP-ribosylglutamate hydrolase activity"/>
    <property type="evidence" value="ECO:0007669"/>
    <property type="project" value="TreeGrafter"/>
</dbReference>
<accession>A0A4W4FUE4</accession>
<proteinExistence type="predicted"/>
<organism evidence="3 4">
    <name type="scientific">Electrophorus electricus</name>
    <name type="common">Electric eel</name>
    <name type="synonym">Gymnotus electricus</name>
    <dbReference type="NCBI Taxonomy" id="8005"/>
    <lineage>
        <taxon>Eukaryota</taxon>
        <taxon>Metazoa</taxon>
        <taxon>Chordata</taxon>
        <taxon>Craniata</taxon>
        <taxon>Vertebrata</taxon>
        <taxon>Euteleostomi</taxon>
        <taxon>Actinopterygii</taxon>
        <taxon>Neopterygii</taxon>
        <taxon>Teleostei</taxon>
        <taxon>Ostariophysi</taxon>
        <taxon>Gymnotiformes</taxon>
        <taxon>Gymnotoidei</taxon>
        <taxon>Gymnotidae</taxon>
        <taxon>Electrophorus</taxon>
    </lineage>
</organism>
<dbReference type="InterPro" id="IPR043472">
    <property type="entry name" value="Macro_dom-like"/>
</dbReference>
<dbReference type="Proteomes" id="UP000314983">
    <property type="component" value="Chromosome 12"/>
</dbReference>
<sequence>MAFQISKLTARFSLLKNFGLSTIAEHKCPRSLIHPSKLTKHRPGRSFHAVVRSGEGSPATTTPSPRSSERVLNIVKRAARFSATSATSESFEWQGRRALRKGASLRRATAVFVGALGVSAAVSATLHSSALCAMASRTALNLDSDNTDWEEAKRLLLSMNLQERRGMYRTDYIPLDQIPVWNVEHLCLVGAASAEPIYKANDELNRKISVFRGDITKLEIDAIANAANKTLLGGGGVDGAIHRGAGPLLKRECSTLGGCETGEAKITGAYGLPAKYVIHTVGPIAHGSVGEGERRALRECYYNCLHTATKNRLRYPPEQAVEVALKTVREYLEEHHAQMDRVIFCVFLKADEELYRNRLPAYFPQGLSPSPLAKVDLFKTTEKERPISIVPRQNLMCVPTPLAC</sequence>